<name>A0ABV7FSW9_9ALTE</name>
<comment type="subcellular location">
    <subcellularLocation>
        <location evidence="8">Cytoplasm</location>
    </subcellularLocation>
</comment>
<dbReference type="EC" id="2.5.1.17" evidence="3 8"/>
<keyword evidence="8" id="KW-0067">ATP-binding</keyword>
<evidence type="ECO:0000256" key="5">
    <source>
        <dbReference type="ARBA" id="ARBA00024929"/>
    </source>
</evidence>
<dbReference type="Pfam" id="PF02572">
    <property type="entry name" value="CobA_CobO_BtuR"/>
    <property type="match status" value="1"/>
</dbReference>
<evidence type="ECO:0000313" key="11">
    <source>
        <dbReference type="Proteomes" id="UP001595478"/>
    </source>
</evidence>
<dbReference type="CDD" id="cd00561">
    <property type="entry name" value="CobA_ACA"/>
    <property type="match status" value="1"/>
</dbReference>
<dbReference type="InterPro" id="IPR003724">
    <property type="entry name" value="CblAdoTrfase_CobA"/>
</dbReference>
<dbReference type="InterPro" id="IPR027417">
    <property type="entry name" value="P-loop_NTPase"/>
</dbReference>
<evidence type="ECO:0000313" key="10">
    <source>
        <dbReference type="EMBL" id="MFC3122773.1"/>
    </source>
</evidence>
<evidence type="ECO:0000256" key="8">
    <source>
        <dbReference type="PIRNR" id="PIRNR015617"/>
    </source>
</evidence>
<comment type="similarity">
    <text evidence="2 8">Belongs to the Cob(I)alamin adenosyltransferase family.</text>
</comment>
<organism evidence="10 11">
    <name type="scientific">Agaribacter flavus</name>
    <dbReference type="NCBI Taxonomy" id="1902781"/>
    <lineage>
        <taxon>Bacteria</taxon>
        <taxon>Pseudomonadati</taxon>
        <taxon>Pseudomonadota</taxon>
        <taxon>Gammaproteobacteria</taxon>
        <taxon>Alteromonadales</taxon>
        <taxon>Alteromonadaceae</taxon>
        <taxon>Agaribacter</taxon>
    </lineage>
</organism>
<dbReference type="SUPFAM" id="SSF52540">
    <property type="entry name" value="P-loop containing nucleoside triphosphate hydrolases"/>
    <property type="match status" value="1"/>
</dbReference>
<evidence type="ECO:0000256" key="7">
    <source>
        <dbReference type="ARBA" id="ARBA00048692"/>
    </source>
</evidence>
<comment type="caution">
    <text evidence="10">The sequence shown here is derived from an EMBL/GenBank/DDBJ whole genome shotgun (WGS) entry which is preliminary data.</text>
</comment>
<dbReference type="Proteomes" id="UP001595478">
    <property type="component" value="Unassembled WGS sequence"/>
</dbReference>
<feature type="compositionally biased region" description="Basic and acidic residues" evidence="9">
    <location>
        <begin position="1"/>
        <end position="10"/>
    </location>
</feature>
<evidence type="ECO:0000256" key="6">
    <source>
        <dbReference type="ARBA" id="ARBA00048555"/>
    </source>
</evidence>
<evidence type="ECO:0000256" key="9">
    <source>
        <dbReference type="SAM" id="MobiDB-lite"/>
    </source>
</evidence>
<keyword evidence="11" id="KW-1185">Reference proteome</keyword>
<comment type="function">
    <text evidence="5 8">Required for both de novo synthesis of the corrin ring for the assimilation of exogenous corrinoids. Participates in the adenosylation of a variety of incomplete and complete corrinoids.</text>
</comment>
<sequence>MSEEDKAQRSKEKHRARMQEQKAKVDERIAQAQEERGILIVITGNGKGKSTSGFGTVARAVGHSMRAAVVQFVKGTWPCGERDLLQKCGVPFHVMGTGFTWETQDKDTDIKAAKEAWEQAKIWLADPNIDLVLLDEITYMLSFKYLDLEEVLQTLASRPKDQSVIVTGRACHRAITDMADTVSEVKPLKHAFDNGIKAQKGIDW</sequence>
<keyword evidence="8" id="KW-0169">Cobalamin biosynthesis</keyword>
<keyword evidence="4 8" id="KW-0627">Porphyrin biosynthesis</keyword>
<dbReference type="PIRSF" id="PIRSF015617">
    <property type="entry name" value="Adensltrnsf_CobA"/>
    <property type="match status" value="1"/>
</dbReference>
<feature type="region of interest" description="Disordered" evidence="9">
    <location>
        <begin position="1"/>
        <end position="25"/>
    </location>
</feature>
<dbReference type="GO" id="GO:0008817">
    <property type="term" value="F:corrinoid adenosyltransferase activity"/>
    <property type="evidence" value="ECO:0007669"/>
    <property type="project" value="UniProtKB-EC"/>
</dbReference>
<gene>
    <name evidence="10" type="primary">cobO</name>
    <name evidence="10" type="ORF">ACFOHL_14200</name>
</gene>
<accession>A0ABV7FSW9</accession>
<dbReference type="NCBIfam" id="NF004637">
    <property type="entry name" value="PRK05986.1"/>
    <property type="match status" value="1"/>
</dbReference>
<dbReference type="Gene3D" id="3.40.50.300">
    <property type="entry name" value="P-loop containing nucleotide triphosphate hydrolases"/>
    <property type="match status" value="1"/>
</dbReference>
<dbReference type="EMBL" id="JBHRSW010000029">
    <property type="protein sequence ID" value="MFC3122773.1"/>
    <property type="molecule type" value="Genomic_DNA"/>
</dbReference>
<reference evidence="11" key="1">
    <citation type="journal article" date="2019" name="Int. J. Syst. Evol. Microbiol.">
        <title>The Global Catalogue of Microorganisms (GCM) 10K type strain sequencing project: providing services to taxonomists for standard genome sequencing and annotation.</title>
        <authorList>
            <consortium name="The Broad Institute Genomics Platform"/>
            <consortium name="The Broad Institute Genome Sequencing Center for Infectious Disease"/>
            <person name="Wu L."/>
            <person name="Ma J."/>
        </authorList>
    </citation>
    <scope>NUCLEOTIDE SEQUENCE [LARGE SCALE GENOMIC DNA]</scope>
    <source>
        <strain evidence="11">KCTC 52473</strain>
    </source>
</reference>
<keyword evidence="8" id="KW-0547">Nucleotide-binding</keyword>
<evidence type="ECO:0000256" key="4">
    <source>
        <dbReference type="ARBA" id="ARBA00023244"/>
    </source>
</evidence>
<dbReference type="RefSeq" id="WP_376920894.1">
    <property type="nucleotide sequence ID" value="NZ_JBHRSW010000029.1"/>
</dbReference>
<keyword evidence="8" id="KW-0963">Cytoplasm</keyword>
<evidence type="ECO:0000256" key="2">
    <source>
        <dbReference type="ARBA" id="ARBA00007487"/>
    </source>
</evidence>
<comment type="pathway">
    <text evidence="1 8">Cofactor biosynthesis; adenosylcobalamin biosynthesis; adenosylcobalamin from cob(II)yrinate a,c-diamide: step 2/7.</text>
</comment>
<dbReference type="PANTHER" id="PTHR46638">
    <property type="entry name" value="CORRINOID ADENOSYLTRANSFERASE"/>
    <property type="match status" value="1"/>
</dbReference>
<dbReference type="NCBIfam" id="TIGR00708">
    <property type="entry name" value="cobA"/>
    <property type="match status" value="1"/>
</dbReference>
<comment type="catalytic activity">
    <reaction evidence="6 8">
        <text>2 cob(II)yrinate a,c diamide + reduced [electron-transfer flavoprotein] + 2 ATP = 2 adenosylcob(III)yrinate a,c-diamide + 2 triphosphate + oxidized [electron-transfer flavoprotein] + 3 H(+)</text>
        <dbReference type="Rhea" id="RHEA:11528"/>
        <dbReference type="Rhea" id="RHEA-COMP:10685"/>
        <dbReference type="Rhea" id="RHEA-COMP:10686"/>
        <dbReference type="ChEBI" id="CHEBI:15378"/>
        <dbReference type="ChEBI" id="CHEBI:18036"/>
        <dbReference type="ChEBI" id="CHEBI:30616"/>
        <dbReference type="ChEBI" id="CHEBI:57692"/>
        <dbReference type="ChEBI" id="CHEBI:58307"/>
        <dbReference type="ChEBI" id="CHEBI:58503"/>
        <dbReference type="ChEBI" id="CHEBI:58537"/>
        <dbReference type="EC" id="2.5.1.17"/>
    </reaction>
</comment>
<evidence type="ECO:0000256" key="3">
    <source>
        <dbReference type="ARBA" id="ARBA00012454"/>
    </source>
</evidence>
<keyword evidence="8 10" id="KW-0808">Transferase</keyword>
<proteinExistence type="inferred from homology"/>
<evidence type="ECO:0000256" key="1">
    <source>
        <dbReference type="ARBA" id="ARBA00005121"/>
    </source>
</evidence>
<dbReference type="PANTHER" id="PTHR46638:SF1">
    <property type="entry name" value="CORRINOID ADENOSYLTRANSFERASE"/>
    <property type="match status" value="1"/>
</dbReference>
<comment type="catalytic activity">
    <reaction evidence="7 8">
        <text>2 cob(II)alamin + reduced [electron-transfer flavoprotein] + 2 ATP = 2 adenosylcob(III)alamin + 2 triphosphate + oxidized [electron-transfer flavoprotein] + 3 H(+)</text>
        <dbReference type="Rhea" id="RHEA:28671"/>
        <dbReference type="Rhea" id="RHEA-COMP:10685"/>
        <dbReference type="Rhea" id="RHEA-COMP:10686"/>
        <dbReference type="ChEBI" id="CHEBI:15378"/>
        <dbReference type="ChEBI" id="CHEBI:16304"/>
        <dbReference type="ChEBI" id="CHEBI:18036"/>
        <dbReference type="ChEBI" id="CHEBI:18408"/>
        <dbReference type="ChEBI" id="CHEBI:30616"/>
        <dbReference type="ChEBI" id="CHEBI:57692"/>
        <dbReference type="ChEBI" id="CHEBI:58307"/>
        <dbReference type="EC" id="2.5.1.17"/>
    </reaction>
</comment>
<protein>
    <recommendedName>
        <fullName evidence="3 8">Corrinoid adenosyltransferase</fullName>
        <ecNumber evidence="3 8">2.5.1.17</ecNumber>
    </recommendedName>
    <alternativeName>
        <fullName evidence="8">Cob(II)alamin adenosyltransferase</fullName>
    </alternativeName>
    <alternativeName>
        <fullName evidence="8">Cob(II)yrinic acid a,c-diamide adenosyltransferase</fullName>
    </alternativeName>
</protein>